<accession>A0A3R8RHE9</accession>
<keyword evidence="3" id="KW-0408">Iron</keyword>
<dbReference type="GO" id="GO:0051537">
    <property type="term" value="F:2 iron, 2 sulfur cluster binding"/>
    <property type="evidence" value="ECO:0007669"/>
    <property type="project" value="UniProtKB-KW"/>
</dbReference>
<organism evidence="8 9">
    <name type="scientific">Streptomyces griseofuscus</name>
    <dbReference type="NCBI Taxonomy" id="146922"/>
    <lineage>
        <taxon>Bacteria</taxon>
        <taxon>Bacillati</taxon>
        <taxon>Actinomycetota</taxon>
        <taxon>Actinomycetes</taxon>
        <taxon>Kitasatosporales</taxon>
        <taxon>Streptomycetaceae</taxon>
        <taxon>Streptomyces</taxon>
    </lineage>
</organism>
<dbReference type="SUPFAM" id="SSF51905">
    <property type="entry name" value="FAD/NAD(P)-binding domain"/>
    <property type="match status" value="1"/>
</dbReference>
<dbReference type="GO" id="GO:0005737">
    <property type="term" value="C:cytoplasm"/>
    <property type="evidence" value="ECO:0007669"/>
    <property type="project" value="TreeGrafter"/>
</dbReference>
<name>A0A3R8RHE9_9ACTN</name>
<comment type="caution">
    <text evidence="8">The sequence shown here is derived from an EMBL/GenBank/DDBJ whole genome shotgun (WGS) entry which is preliminary data.</text>
</comment>
<dbReference type="Pfam" id="PF01266">
    <property type="entry name" value="DAO"/>
    <property type="match status" value="1"/>
</dbReference>
<dbReference type="GO" id="GO:0016705">
    <property type="term" value="F:oxidoreductase activity, acting on paired donors, with incorporation or reduction of molecular oxygen"/>
    <property type="evidence" value="ECO:0007669"/>
    <property type="project" value="UniProtKB-ARBA"/>
</dbReference>
<dbReference type="InterPro" id="IPR036188">
    <property type="entry name" value="FAD/NAD-bd_sf"/>
</dbReference>
<sequence>MRKVTESYWLDTAPGPAHPALAEDIEADAAVIGAGMAGISTAYELARAGLRVVVLEAGRVAAGVTGHTTAKLTAQHTLIYDRLRHTRGPEGARLYARSQSEAIAHAADLVAELGVDCEWETRDAYTYVRDPERADEVRAEARAAREAGLDASFTTETGLPFPVAGAVRVTGQAQYHPVKYLRALTEDLIARGGRVYEGTRVVGLDEGGTSGPCRLTTETGRTVTARDVVVATHYPVFDRALLFARLHPRRELVVAGPLGEGPDPGGMYITPEENTRSVRTAPYDGGRLLVVTGQHFTPGTGDPGAALDGLAAWAERHFPGVRLDRAWATQDNDATDTVPLVGPLHPGARHTYVATGFGGWGLSGGIMAGLLLTALITGRDSPWRELYDPRRLKSVVREAPALLRTQAEVARHFVGDRLKPPVDLDELEPGDGALVRAGGQRLAVHRDDAGALHAVSARCTHLGCLVAFNRAERAWECPCHGSRFDVDGRVLQGPAVRPLEQRDLESTPSVAADDPERDAE</sequence>
<dbReference type="InterPro" id="IPR036922">
    <property type="entry name" value="Rieske_2Fe-2S_sf"/>
</dbReference>
<proteinExistence type="predicted"/>
<evidence type="ECO:0000256" key="5">
    <source>
        <dbReference type="ARBA" id="ARBA00023157"/>
    </source>
</evidence>
<keyword evidence="1" id="KW-0001">2Fe-2S</keyword>
<dbReference type="PROSITE" id="PS51296">
    <property type="entry name" value="RIESKE"/>
    <property type="match status" value="1"/>
</dbReference>
<evidence type="ECO:0000313" key="9">
    <source>
        <dbReference type="Proteomes" id="UP000276379"/>
    </source>
</evidence>
<dbReference type="AlphaFoldDB" id="A0A3R8RHE9"/>
<dbReference type="Pfam" id="PF00355">
    <property type="entry name" value="Rieske"/>
    <property type="match status" value="1"/>
</dbReference>
<keyword evidence="5" id="KW-1015">Disulfide bond</keyword>
<gene>
    <name evidence="8" type="ORF">CQW44_07925</name>
</gene>
<evidence type="ECO:0000259" key="7">
    <source>
        <dbReference type="PROSITE" id="PS51296"/>
    </source>
</evidence>
<dbReference type="PANTHER" id="PTHR13847">
    <property type="entry name" value="SARCOSINE DEHYDROGENASE-RELATED"/>
    <property type="match status" value="1"/>
</dbReference>
<keyword evidence="2" id="KW-0479">Metal-binding</keyword>
<evidence type="ECO:0000256" key="2">
    <source>
        <dbReference type="ARBA" id="ARBA00022723"/>
    </source>
</evidence>
<dbReference type="PANTHER" id="PTHR13847:SF274">
    <property type="entry name" value="RIESKE 2FE-2S IRON-SULFUR PROTEIN YHFW-RELATED"/>
    <property type="match status" value="1"/>
</dbReference>
<dbReference type="InterPro" id="IPR006076">
    <property type="entry name" value="FAD-dep_OxRdtase"/>
</dbReference>
<dbReference type="GO" id="GO:0004497">
    <property type="term" value="F:monooxygenase activity"/>
    <property type="evidence" value="ECO:0007669"/>
    <property type="project" value="UniProtKB-ARBA"/>
</dbReference>
<evidence type="ECO:0000256" key="6">
    <source>
        <dbReference type="SAM" id="MobiDB-lite"/>
    </source>
</evidence>
<dbReference type="GO" id="GO:0046872">
    <property type="term" value="F:metal ion binding"/>
    <property type="evidence" value="ECO:0007669"/>
    <property type="project" value="UniProtKB-KW"/>
</dbReference>
<evidence type="ECO:0000313" key="8">
    <source>
        <dbReference type="EMBL" id="RRQ87930.1"/>
    </source>
</evidence>
<dbReference type="PRINTS" id="PR00162">
    <property type="entry name" value="RIESKE"/>
</dbReference>
<dbReference type="EMBL" id="PDES01000003">
    <property type="protein sequence ID" value="RRQ87930.1"/>
    <property type="molecule type" value="Genomic_DNA"/>
</dbReference>
<keyword evidence="9" id="KW-1185">Reference proteome</keyword>
<dbReference type="RefSeq" id="WP_125212977.1">
    <property type="nucleotide sequence ID" value="NZ_PDES01000003.1"/>
</dbReference>
<evidence type="ECO:0000256" key="1">
    <source>
        <dbReference type="ARBA" id="ARBA00022714"/>
    </source>
</evidence>
<evidence type="ECO:0000256" key="4">
    <source>
        <dbReference type="ARBA" id="ARBA00023014"/>
    </source>
</evidence>
<dbReference type="SUPFAM" id="SSF50022">
    <property type="entry name" value="ISP domain"/>
    <property type="match status" value="1"/>
</dbReference>
<keyword evidence="4" id="KW-0411">Iron-sulfur</keyword>
<dbReference type="Gene3D" id="3.50.50.60">
    <property type="entry name" value="FAD/NAD(P)-binding domain"/>
    <property type="match status" value="1"/>
</dbReference>
<feature type="domain" description="Rieske" evidence="7">
    <location>
        <begin position="419"/>
        <end position="501"/>
    </location>
</feature>
<dbReference type="Proteomes" id="UP000276379">
    <property type="component" value="Unassembled WGS sequence"/>
</dbReference>
<dbReference type="InterPro" id="IPR017941">
    <property type="entry name" value="Rieske_2Fe-2S"/>
</dbReference>
<feature type="region of interest" description="Disordered" evidence="6">
    <location>
        <begin position="498"/>
        <end position="520"/>
    </location>
</feature>
<reference evidence="8 9" key="1">
    <citation type="submission" date="2017-10" db="EMBL/GenBank/DDBJ databases">
        <title>Draft genome of actinobacteria isolated from guarana (Paullinia cupana (Mart.) Ducke.</title>
        <authorList>
            <person name="Siqueira K.A."/>
            <person name="Liotti R.G."/>
            <person name="Mendes T.A."/>
            <person name="Soares M.A."/>
        </authorList>
    </citation>
    <scope>NUCLEOTIDE SEQUENCE [LARGE SCALE GENOMIC DNA]</scope>
    <source>
        <strain evidence="8 9">199</strain>
    </source>
</reference>
<dbReference type="GO" id="GO:0016020">
    <property type="term" value="C:membrane"/>
    <property type="evidence" value="ECO:0007669"/>
    <property type="project" value="InterPro"/>
</dbReference>
<evidence type="ECO:0000256" key="3">
    <source>
        <dbReference type="ARBA" id="ARBA00023004"/>
    </source>
</evidence>
<protein>
    <submittedName>
        <fullName evidence="8">FAD-dependent oxidoreductase</fullName>
    </submittedName>
</protein>
<dbReference type="Gene3D" id="2.102.10.10">
    <property type="entry name" value="Rieske [2Fe-2S] iron-sulphur domain"/>
    <property type="match status" value="1"/>
</dbReference>
<dbReference type="FunFam" id="2.102.10.10:FF:000014">
    <property type="entry name" value="Oxidoreductase, FAD dependent"/>
    <property type="match status" value="1"/>
</dbReference>
<dbReference type="InterPro" id="IPR005805">
    <property type="entry name" value="Rieske_Fe-S_prot_C"/>
</dbReference>
<dbReference type="Gene3D" id="3.30.9.10">
    <property type="entry name" value="D-Amino Acid Oxidase, subunit A, domain 2"/>
    <property type="match status" value="1"/>
</dbReference>